<dbReference type="InterPro" id="IPR006171">
    <property type="entry name" value="TOPRIM_dom"/>
</dbReference>
<evidence type="ECO:0000256" key="7">
    <source>
        <dbReference type="ARBA" id="ARBA00022771"/>
    </source>
</evidence>
<dbReference type="Gene3D" id="3.40.1360.10">
    <property type="match status" value="1"/>
</dbReference>
<dbReference type="SMART" id="SM00400">
    <property type="entry name" value="ZnF_CHCC"/>
    <property type="match status" value="1"/>
</dbReference>
<keyword evidence="4" id="KW-0548">Nucleotidyltransferase</keyword>
<evidence type="ECO:0000256" key="5">
    <source>
        <dbReference type="ARBA" id="ARBA00022705"/>
    </source>
</evidence>
<accession>A0AAE7WSF6</accession>
<keyword evidence="8" id="KW-0862">Zinc</keyword>
<dbReference type="InterPro" id="IPR050219">
    <property type="entry name" value="DnaG_primase"/>
</dbReference>
<dbReference type="GO" id="GO:0003899">
    <property type="term" value="F:DNA-directed RNA polymerase activity"/>
    <property type="evidence" value="ECO:0007669"/>
    <property type="project" value="InterPro"/>
</dbReference>
<reference evidence="12" key="1">
    <citation type="submission" date="2021-06" db="EMBL/GenBank/DDBJ databases">
        <title>Complete genome sequence of Erwinia phage pEa_SNUABM_7.</title>
        <authorList>
            <person name="Kim S.G."/>
            <person name="Park S.C."/>
        </authorList>
    </citation>
    <scope>NUCLEOTIDE SEQUENCE</scope>
</reference>
<dbReference type="Proteomes" id="UP000827609">
    <property type="component" value="Segment"/>
</dbReference>
<feature type="compositionally biased region" description="Basic residues" evidence="10">
    <location>
        <begin position="355"/>
        <end position="368"/>
    </location>
</feature>
<keyword evidence="3" id="KW-0808">Transferase</keyword>
<proteinExistence type="predicted"/>
<keyword evidence="7" id="KW-0863">Zinc-finger</keyword>
<sequence length="368" mass="40954">MAEDVHQIILDEIGKIPGDKKYNGDTIMVCCPFHSDKTPSCGIYTSVGMEIPLGFFHCFGCGEKGGWNKLAQHAKLQEIKGWAIKDAGTNSLSALLRTYEQIGQKIGTYPSVGLLMKALGRNSYLDWPLDEEWRGYPGALVRAAGGLLNAQRTGTSICFFPCKHGTKYIGGIAAYLRKQMNGTSYVNSQGDWAKDKGLFPLQLAKECLKKYKLKYIVIVEGPRDALALLSYGIPAVAVLGAEQFGETKRRTIEMLGISVVYTMTDNDAAGKMLRNKIKAEFDRNSPLQVKHFKLPREFDEDGKLIKLDPDNASMQIIKEVKELLREIHGKNCFVPAKELGWARPIKEEKKDGAKAKKKVQKSHARRPT</sequence>
<dbReference type="GO" id="GO:0006269">
    <property type="term" value="P:DNA replication, synthesis of primer"/>
    <property type="evidence" value="ECO:0007669"/>
    <property type="project" value="UniProtKB-KW"/>
</dbReference>
<keyword evidence="9" id="KW-0804">Transcription</keyword>
<feature type="region of interest" description="Disordered" evidence="10">
    <location>
        <begin position="344"/>
        <end position="368"/>
    </location>
</feature>
<dbReference type="Gene3D" id="3.90.580.10">
    <property type="entry name" value="Zinc finger, CHC2-type domain"/>
    <property type="match status" value="1"/>
</dbReference>
<dbReference type="SUPFAM" id="SSF56731">
    <property type="entry name" value="DNA primase core"/>
    <property type="match status" value="1"/>
</dbReference>
<feature type="domain" description="Toprim" evidence="11">
    <location>
        <begin position="214"/>
        <end position="299"/>
    </location>
</feature>
<keyword evidence="5" id="KW-0235">DNA replication</keyword>
<evidence type="ECO:0000256" key="1">
    <source>
        <dbReference type="ARBA" id="ARBA00022478"/>
    </source>
</evidence>
<evidence type="ECO:0000256" key="9">
    <source>
        <dbReference type="ARBA" id="ARBA00023163"/>
    </source>
</evidence>
<keyword evidence="6" id="KW-0479">Metal-binding</keyword>
<dbReference type="CDD" id="cd01029">
    <property type="entry name" value="TOPRIM_primases"/>
    <property type="match status" value="1"/>
</dbReference>
<gene>
    <name evidence="12" type="ORF">pEaSNUABM7_00229</name>
</gene>
<evidence type="ECO:0000259" key="11">
    <source>
        <dbReference type="PROSITE" id="PS50880"/>
    </source>
</evidence>
<evidence type="ECO:0000256" key="2">
    <source>
        <dbReference type="ARBA" id="ARBA00022515"/>
    </source>
</evidence>
<evidence type="ECO:0000256" key="4">
    <source>
        <dbReference type="ARBA" id="ARBA00022695"/>
    </source>
</evidence>
<dbReference type="Pfam" id="PF13155">
    <property type="entry name" value="Toprim_2"/>
    <property type="match status" value="1"/>
</dbReference>
<dbReference type="PROSITE" id="PS50880">
    <property type="entry name" value="TOPRIM"/>
    <property type="match status" value="1"/>
</dbReference>
<dbReference type="GO" id="GO:0000428">
    <property type="term" value="C:DNA-directed RNA polymerase complex"/>
    <property type="evidence" value="ECO:0007669"/>
    <property type="project" value="UniProtKB-KW"/>
</dbReference>
<dbReference type="PANTHER" id="PTHR30313">
    <property type="entry name" value="DNA PRIMASE"/>
    <property type="match status" value="1"/>
</dbReference>
<name>A0AAE7WSF6_9CAUD</name>
<organism evidence="12 13">
    <name type="scientific">Erwinia phage pEa_SNUABM_7</name>
    <dbReference type="NCBI Taxonomy" id="2866695"/>
    <lineage>
        <taxon>Viruses</taxon>
        <taxon>Duplodnaviria</taxon>
        <taxon>Heunggongvirae</taxon>
        <taxon>Uroviricota</taxon>
        <taxon>Caudoviricetes</taxon>
        <taxon>Snuvirus</taxon>
        <taxon>Snuvirus SNUABM7</taxon>
    </lineage>
</organism>
<evidence type="ECO:0000256" key="8">
    <source>
        <dbReference type="ARBA" id="ARBA00022833"/>
    </source>
</evidence>
<dbReference type="Pfam" id="PF01807">
    <property type="entry name" value="Zn_ribbon_DnaG"/>
    <property type="match status" value="1"/>
</dbReference>
<dbReference type="PANTHER" id="PTHR30313:SF2">
    <property type="entry name" value="DNA PRIMASE"/>
    <property type="match status" value="1"/>
</dbReference>
<dbReference type="SMART" id="SM00493">
    <property type="entry name" value="TOPRIM"/>
    <property type="match status" value="1"/>
</dbReference>
<feature type="compositionally biased region" description="Basic and acidic residues" evidence="10">
    <location>
        <begin position="344"/>
        <end position="354"/>
    </location>
</feature>
<keyword evidence="2" id="KW-0639">Primosome</keyword>
<keyword evidence="1" id="KW-0240">DNA-directed RNA polymerase</keyword>
<evidence type="ECO:0000313" key="13">
    <source>
        <dbReference type="Proteomes" id="UP000827609"/>
    </source>
</evidence>
<dbReference type="InterPro" id="IPR034154">
    <property type="entry name" value="TOPRIM_DnaG/twinkle"/>
</dbReference>
<evidence type="ECO:0000256" key="10">
    <source>
        <dbReference type="SAM" id="MobiDB-lite"/>
    </source>
</evidence>
<protein>
    <recommendedName>
        <fullName evidence="11">Toprim domain-containing protein</fullName>
    </recommendedName>
</protein>
<dbReference type="InterPro" id="IPR002694">
    <property type="entry name" value="Znf_CHC2"/>
</dbReference>
<evidence type="ECO:0000256" key="3">
    <source>
        <dbReference type="ARBA" id="ARBA00022679"/>
    </source>
</evidence>
<dbReference type="SUPFAM" id="SSF57783">
    <property type="entry name" value="Zinc beta-ribbon"/>
    <property type="match status" value="1"/>
</dbReference>
<dbReference type="InterPro" id="IPR036977">
    <property type="entry name" value="DNA_primase_Znf_CHC2"/>
</dbReference>
<evidence type="ECO:0000313" key="12">
    <source>
        <dbReference type="EMBL" id="QYW04897.1"/>
    </source>
</evidence>
<dbReference type="GO" id="GO:0003677">
    <property type="term" value="F:DNA binding"/>
    <property type="evidence" value="ECO:0007669"/>
    <property type="project" value="InterPro"/>
</dbReference>
<keyword evidence="13" id="KW-1185">Reference proteome</keyword>
<evidence type="ECO:0000256" key="6">
    <source>
        <dbReference type="ARBA" id="ARBA00022723"/>
    </source>
</evidence>
<dbReference type="EMBL" id="MZ475896">
    <property type="protein sequence ID" value="QYW04897.1"/>
    <property type="molecule type" value="Genomic_DNA"/>
</dbReference>
<dbReference type="GO" id="GO:0008270">
    <property type="term" value="F:zinc ion binding"/>
    <property type="evidence" value="ECO:0007669"/>
    <property type="project" value="UniProtKB-KW"/>
</dbReference>